<evidence type="ECO:0008006" key="5">
    <source>
        <dbReference type="Google" id="ProtNLM"/>
    </source>
</evidence>
<feature type="region of interest" description="Disordered" evidence="1">
    <location>
        <begin position="237"/>
        <end position="256"/>
    </location>
</feature>
<evidence type="ECO:0000256" key="2">
    <source>
        <dbReference type="SAM" id="Phobius"/>
    </source>
</evidence>
<keyword evidence="2" id="KW-1133">Transmembrane helix</keyword>
<feature type="compositionally biased region" description="Basic and acidic residues" evidence="1">
    <location>
        <begin position="237"/>
        <end position="248"/>
    </location>
</feature>
<proteinExistence type="predicted"/>
<comment type="caution">
    <text evidence="3">The sequence shown here is derived from an EMBL/GenBank/DDBJ whole genome shotgun (WGS) entry which is preliminary data.</text>
</comment>
<evidence type="ECO:0000313" key="3">
    <source>
        <dbReference type="EMBL" id="CAK8698349.1"/>
    </source>
</evidence>
<sequence length="274" mass="30579">MGGNLSCNSTSLAEGNYSFSAYNVLSEDDSCFWTIEANATDMLQLSFHKERASKTGAPCNEFFLLPGGEHKKECLNQESVYCFKSEQGSQCLLSSNGHNCSSIDNWDSPKPNLTFAREGYNLSDEIIKLNIKIFQGYCSYKDETQSTKDFKTGPVIGAVAGLFAILLTLTIACVVTRKLRNGKKKKEMAPTSYNQSTVAFHAYESIDDDVEEYNPSVDRNYSVHDNGYEPVAMESRSLEFSDRDRDENETLQQQTSAEIVQNQLYETLGNIGDT</sequence>
<protein>
    <recommendedName>
        <fullName evidence="5">CUB domain-containing protein</fullName>
    </recommendedName>
</protein>
<dbReference type="EMBL" id="CAWYQH010000174">
    <property type="protein sequence ID" value="CAK8698349.1"/>
    <property type="molecule type" value="Genomic_DNA"/>
</dbReference>
<name>A0ABP0H2Y6_CLALP</name>
<keyword evidence="2" id="KW-0812">Transmembrane</keyword>
<reference evidence="3 4" key="1">
    <citation type="submission" date="2024-02" db="EMBL/GenBank/DDBJ databases">
        <authorList>
            <person name="Daric V."/>
            <person name="Darras S."/>
        </authorList>
    </citation>
    <scope>NUCLEOTIDE SEQUENCE [LARGE SCALE GENOMIC DNA]</scope>
</reference>
<dbReference type="Proteomes" id="UP001642483">
    <property type="component" value="Unassembled WGS sequence"/>
</dbReference>
<evidence type="ECO:0000256" key="1">
    <source>
        <dbReference type="SAM" id="MobiDB-lite"/>
    </source>
</evidence>
<keyword evidence="4" id="KW-1185">Reference proteome</keyword>
<organism evidence="3 4">
    <name type="scientific">Clavelina lepadiformis</name>
    <name type="common">Light-bulb sea squirt</name>
    <name type="synonym">Ascidia lepadiformis</name>
    <dbReference type="NCBI Taxonomy" id="159417"/>
    <lineage>
        <taxon>Eukaryota</taxon>
        <taxon>Metazoa</taxon>
        <taxon>Chordata</taxon>
        <taxon>Tunicata</taxon>
        <taxon>Ascidiacea</taxon>
        <taxon>Aplousobranchia</taxon>
        <taxon>Clavelinidae</taxon>
        <taxon>Clavelina</taxon>
    </lineage>
</organism>
<gene>
    <name evidence="3" type="ORF">CVLEPA_LOCUS31789</name>
</gene>
<accession>A0ABP0H2Y6</accession>
<keyword evidence="2" id="KW-0472">Membrane</keyword>
<evidence type="ECO:0000313" key="4">
    <source>
        <dbReference type="Proteomes" id="UP001642483"/>
    </source>
</evidence>
<feature type="transmembrane region" description="Helical" evidence="2">
    <location>
        <begin position="155"/>
        <end position="176"/>
    </location>
</feature>